<comment type="caution">
    <text evidence="1">The sequence shown here is derived from an EMBL/GenBank/DDBJ whole genome shotgun (WGS) entry which is preliminary data.</text>
</comment>
<dbReference type="EMBL" id="SPLM01000077">
    <property type="protein sequence ID" value="TMW61254.1"/>
    <property type="molecule type" value="Genomic_DNA"/>
</dbReference>
<keyword evidence="2" id="KW-1185">Reference proteome</keyword>
<evidence type="ECO:0000313" key="1">
    <source>
        <dbReference type="EMBL" id="TMW61254.1"/>
    </source>
</evidence>
<reference evidence="1" key="1">
    <citation type="submission" date="2019-03" db="EMBL/GenBank/DDBJ databases">
        <title>Long read genome sequence of the mycoparasitic Pythium oligandrum ATCC 38472 isolated from sugarbeet rhizosphere.</title>
        <authorList>
            <person name="Gaulin E."/>
        </authorList>
    </citation>
    <scope>NUCLEOTIDE SEQUENCE</scope>
    <source>
        <strain evidence="1">ATCC 38472_TT</strain>
    </source>
</reference>
<proteinExistence type="predicted"/>
<dbReference type="Proteomes" id="UP000794436">
    <property type="component" value="Unassembled WGS sequence"/>
</dbReference>
<gene>
    <name evidence="1" type="ORF">Poli38472_013717</name>
</gene>
<sequence>MALLTRRRSRNASNAFKRAMAKLLALADDPELRRECEELVIPVRLKLGYSMTEYHIDMLSSLVSRTQSNQDDQDVVFRLDSVDIYIMMHTASQPLVETLARCKGLPLGAVALPYPDDTEENRRRFSQLLDVAADATALIFGPQVCEVALSELSLRLTQANNVRTLSLDWAFVDDPKRHNRLKKWFWFMDILLRNIDDVRDFLRSPQPEQTLFPDAKTPLDLVEW</sequence>
<evidence type="ECO:0000313" key="2">
    <source>
        <dbReference type="Proteomes" id="UP000794436"/>
    </source>
</evidence>
<organism evidence="1 2">
    <name type="scientific">Pythium oligandrum</name>
    <name type="common">Mycoparasitic fungus</name>
    <dbReference type="NCBI Taxonomy" id="41045"/>
    <lineage>
        <taxon>Eukaryota</taxon>
        <taxon>Sar</taxon>
        <taxon>Stramenopiles</taxon>
        <taxon>Oomycota</taxon>
        <taxon>Peronosporomycetes</taxon>
        <taxon>Pythiales</taxon>
        <taxon>Pythiaceae</taxon>
        <taxon>Pythium</taxon>
    </lineage>
</organism>
<dbReference type="AlphaFoldDB" id="A0A8K1CD77"/>
<name>A0A8K1CD77_PYTOL</name>
<protein>
    <submittedName>
        <fullName evidence="1">Uncharacterized protein</fullName>
    </submittedName>
</protein>
<accession>A0A8K1CD77</accession>